<keyword evidence="1" id="KW-0732">Signal</keyword>
<reference evidence="2 3" key="2">
    <citation type="journal article" date="2017" name="Nature">
        <title>The Apostasia genome and the evolution of orchids.</title>
        <authorList>
            <person name="Zhang G.Q."/>
            <person name="Liu K.W."/>
            <person name="Li Z."/>
            <person name="Lohaus R."/>
            <person name="Hsiao Y.Y."/>
            <person name="Niu S.C."/>
            <person name="Wang J.Y."/>
            <person name="Lin Y.C."/>
            <person name="Xu Q."/>
            <person name="Chen L.J."/>
            <person name="Yoshida K."/>
            <person name="Fujiwara S."/>
            <person name="Wang Z.W."/>
            <person name="Zhang Y.Q."/>
            <person name="Mitsuda N."/>
            <person name="Wang M."/>
            <person name="Liu G.H."/>
            <person name="Pecoraro L."/>
            <person name="Huang H.X."/>
            <person name="Xiao X.J."/>
            <person name="Lin M."/>
            <person name="Wu X.Y."/>
            <person name="Wu W.L."/>
            <person name="Chen Y.Y."/>
            <person name="Chang S.B."/>
            <person name="Sakamoto S."/>
            <person name="Ohme-Takagi M."/>
            <person name="Yagi M."/>
            <person name="Zeng S.J."/>
            <person name="Shen C.Y."/>
            <person name="Yeh C.M."/>
            <person name="Luo Y.B."/>
            <person name="Tsai W.C."/>
            <person name="Van de Peer Y."/>
            <person name="Liu Z.J."/>
        </authorList>
    </citation>
    <scope>NUCLEOTIDE SEQUENCE [LARGE SCALE GENOMIC DNA]</scope>
    <source>
        <tissue evidence="2">The whole plant</tissue>
    </source>
</reference>
<sequence>MCFLIHAFSYFLSFICMNCEERYRSREQKDKELKVSVASIQPGRGATGGTTRS</sequence>
<name>A0A2I0V6P8_9ASPA</name>
<feature type="signal peptide" evidence="1">
    <location>
        <begin position="1"/>
        <end position="19"/>
    </location>
</feature>
<accession>A0A2I0V6P8</accession>
<dbReference type="Proteomes" id="UP000233837">
    <property type="component" value="Unassembled WGS sequence"/>
</dbReference>
<dbReference type="AlphaFoldDB" id="A0A2I0V6P8"/>
<evidence type="ECO:0000313" key="2">
    <source>
        <dbReference type="EMBL" id="PKU59090.1"/>
    </source>
</evidence>
<reference evidence="2 3" key="1">
    <citation type="journal article" date="2016" name="Sci. Rep.">
        <title>The Dendrobium catenatum Lindl. genome sequence provides insights into polysaccharide synthase, floral development and adaptive evolution.</title>
        <authorList>
            <person name="Zhang G.Q."/>
            <person name="Xu Q."/>
            <person name="Bian C."/>
            <person name="Tsai W.C."/>
            <person name="Yeh C.M."/>
            <person name="Liu K.W."/>
            <person name="Yoshida K."/>
            <person name="Zhang L.S."/>
            <person name="Chang S.B."/>
            <person name="Chen F."/>
            <person name="Shi Y."/>
            <person name="Su Y.Y."/>
            <person name="Zhang Y.Q."/>
            <person name="Chen L.J."/>
            <person name="Yin Y."/>
            <person name="Lin M."/>
            <person name="Huang H."/>
            <person name="Deng H."/>
            <person name="Wang Z.W."/>
            <person name="Zhu S.L."/>
            <person name="Zhao X."/>
            <person name="Deng C."/>
            <person name="Niu S.C."/>
            <person name="Huang J."/>
            <person name="Wang M."/>
            <person name="Liu G.H."/>
            <person name="Yang H.J."/>
            <person name="Xiao X.J."/>
            <person name="Hsiao Y.Y."/>
            <person name="Wu W.L."/>
            <person name="Chen Y.Y."/>
            <person name="Mitsuda N."/>
            <person name="Ohme-Takagi M."/>
            <person name="Luo Y.B."/>
            <person name="Van de Peer Y."/>
            <person name="Liu Z.J."/>
        </authorList>
    </citation>
    <scope>NUCLEOTIDE SEQUENCE [LARGE SCALE GENOMIC DNA]</scope>
    <source>
        <tissue evidence="2">The whole plant</tissue>
    </source>
</reference>
<protein>
    <submittedName>
        <fullName evidence="2">Uncharacterized protein</fullName>
    </submittedName>
</protein>
<organism evidence="2 3">
    <name type="scientific">Dendrobium catenatum</name>
    <dbReference type="NCBI Taxonomy" id="906689"/>
    <lineage>
        <taxon>Eukaryota</taxon>
        <taxon>Viridiplantae</taxon>
        <taxon>Streptophyta</taxon>
        <taxon>Embryophyta</taxon>
        <taxon>Tracheophyta</taxon>
        <taxon>Spermatophyta</taxon>
        <taxon>Magnoliopsida</taxon>
        <taxon>Liliopsida</taxon>
        <taxon>Asparagales</taxon>
        <taxon>Orchidaceae</taxon>
        <taxon>Epidendroideae</taxon>
        <taxon>Malaxideae</taxon>
        <taxon>Dendrobiinae</taxon>
        <taxon>Dendrobium</taxon>
    </lineage>
</organism>
<feature type="chain" id="PRO_5014196160" evidence="1">
    <location>
        <begin position="20"/>
        <end position="53"/>
    </location>
</feature>
<evidence type="ECO:0000313" key="3">
    <source>
        <dbReference type="Proteomes" id="UP000233837"/>
    </source>
</evidence>
<evidence type="ECO:0000256" key="1">
    <source>
        <dbReference type="SAM" id="SignalP"/>
    </source>
</evidence>
<proteinExistence type="predicted"/>
<keyword evidence="3" id="KW-1185">Reference proteome</keyword>
<dbReference type="EMBL" id="KZ505594">
    <property type="protein sequence ID" value="PKU59090.1"/>
    <property type="molecule type" value="Genomic_DNA"/>
</dbReference>
<gene>
    <name evidence="2" type="ORF">MA16_Dca028939</name>
</gene>